<feature type="region of interest" description="Disordered" evidence="1">
    <location>
        <begin position="2124"/>
        <end position="2143"/>
    </location>
</feature>
<dbReference type="EMBL" id="FOQO01000001">
    <property type="protein sequence ID" value="SFH76594.1"/>
    <property type="molecule type" value="Genomic_DNA"/>
</dbReference>
<dbReference type="Gene3D" id="2.60.40.10">
    <property type="entry name" value="Immunoglobulins"/>
    <property type="match status" value="2"/>
</dbReference>
<name>A0A1I3CQ11_9SPHI</name>
<feature type="region of interest" description="Disordered" evidence="1">
    <location>
        <begin position="1258"/>
        <end position="1315"/>
    </location>
</feature>
<feature type="domain" description="DUF7507" evidence="4">
    <location>
        <begin position="1314"/>
        <end position="1433"/>
    </location>
</feature>
<dbReference type="Gene3D" id="2.130.10.30">
    <property type="entry name" value="Regulator of chromosome condensation 1/beta-lactamase-inhibitor protein II"/>
    <property type="match status" value="2"/>
</dbReference>
<feature type="region of interest" description="Disordered" evidence="1">
    <location>
        <begin position="1572"/>
        <end position="1635"/>
    </location>
</feature>
<evidence type="ECO:0000313" key="6">
    <source>
        <dbReference type="Proteomes" id="UP000198670"/>
    </source>
</evidence>
<feature type="domain" description="DUF7507" evidence="4">
    <location>
        <begin position="1157"/>
        <end position="1275"/>
    </location>
</feature>
<feature type="region of interest" description="Disordered" evidence="1">
    <location>
        <begin position="830"/>
        <end position="859"/>
    </location>
</feature>
<feature type="domain" description="DUF7507" evidence="4">
    <location>
        <begin position="1790"/>
        <end position="1890"/>
    </location>
</feature>
<dbReference type="Pfam" id="PF19076">
    <property type="entry name" value="CshA_repeat"/>
    <property type="match status" value="1"/>
</dbReference>
<feature type="compositionally biased region" description="Acidic residues" evidence="1">
    <location>
        <begin position="1450"/>
        <end position="1460"/>
    </location>
</feature>
<feature type="region of interest" description="Disordered" evidence="1">
    <location>
        <begin position="1874"/>
        <end position="1903"/>
    </location>
</feature>
<dbReference type="InterPro" id="IPR026341">
    <property type="entry name" value="T9SS_type_B"/>
</dbReference>
<feature type="compositionally biased region" description="Low complexity" evidence="1">
    <location>
        <begin position="1279"/>
        <end position="1293"/>
    </location>
</feature>
<evidence type="ECO:0000256" key="1">
    <source>
        <dbReference type="SAM" id="MobiDB-lite"/>
    </source>
</evidence>
<feature type="domain" description="DUF7507" evidence="4">
    <location>
        <begin position="1911"/>
        <end position="2011"/>
    </location>
</feature>
<feature type="domain" description="DUF7507" evidence="4">
    <location>
        <begin position="593"/>
        <end position="683"/>
    </location>
</feature>
<dbReference type="PROSITE" id="PS50012">
    <property type="entry name" value="RCC1_3"/>
    <property type="match status" value="1"/>
</dbReference>
<dbReference type="InterPro" id="IPR051172">
    <property type="entry name" value="Chlamydia_OmcB"/>
</dbReference>
<feature type="domain" description="DUF7507" evidence="4">
    <location>
        <begin position="1474"/>
        <end position="1591"/>
    </location>
</feature>
<feature type="region of interest" description="Disordered" evidence="1">
    <location>
        <begin position="1987"/>
        <end position="2030"/>
    </location>
</feature>
<feature type="chain" id="PRO_5011744654" evidence="2">
    <location>
        <begin position="32"/>
        <end position="2566"/>
    </location>
</feature>
<feature type="compositionally biased region" description="Acidic residues" evidence="1">
    <location>
        <begin position="1888"/>
        <end position="1903"/>
    </location>
</feature>
<feature type="domain" description="DUF7507" evidence="4">
    <location>
        <begin position="2163"/>
        <end position="2264"/>
    </location>
</feature>
<keyword evidence="6" id="KW-1185">Reference proteome</keyword>
<feature type="compositionally biased region" description="Acidic residues" evidence="1">
    <location>
        <begin position="1134"/>
        <end position="1146"/>
    </location>
</feature>
<dbReference type="STRING" id="1477437.SAMN05444682_101136"/>
<feature type="domain" description="DUF7507" evidence="4">
    <location>
        <begin position="861"/>
        <end position="979"/>
    </location>
</feature>
<evidence type="ECO:0000313" key="5">
    <source>
        <dbReference type="EMBL" id="SFH76594.1"/>
    </source>
</evidence>
<dbReference type="Gene3D" id="2.60.40.2810">
    <property type="match status" value="2"/>
</dbReference>
<dbReference type="InterPro" id="IPR055354">
    <property type="entry name" value="DUF7507"/>
</dbReference>
<feature type="region of interest" description="Disordered" evidence="1">
    <location>
        <begin position="1732"/>
        <end position="1808"/>
    </location>
</feature>
<reference evidence="5 6" key="1">
    <citation type="submission" date="2016-10" db="EMBL/GenBank/DDBJ databases">
        <authorList>
            <person name="de Groot N.N."/>
        </authorList>
    </citation>
    <scope>NUCLEOTIDE SEQUENCE [LARGE SCALE GENOMIC DNA]</scope>
    <source>
        <strain evidence="5 6">RK1</strain>
    </source>
</reference>
<feature type="region of interest" description="Disordered" evidence="1">
    <location>
        <begin position="2251"/>
        <end position="2319"/>
    </location>
</feature>
<gene>
    <name evidence="5" type="ORF">SAMN05444682_101136</name>
</gene>
<feature type="compositionally biased region" description="Acidic residues" evidence="1">
    <location>
        <begin position="1294"/>
        <end position="1305"/>
    </location>
</feature>
<dbReference type="InterPro" id="IPR013783">
    <property type="entry name" value="Ig-like_fold"/>
</dbReference>
<evidence type="ECO:0000259" key="4">
    <source>
        <dbReference type="Pfam" id="PF24346"/>
    </source>
</evidence>
<protein>
    <submittedName>
        <fullName evidence="5">Conserved repeat domain-containing protein/gliding motility-associated C-terminal domain-containing protein</fullName>
    </submittedName>
</protein>
<evidence type="ECO:0000256" key="2">
    <source>
        <dbReference type="SAM" id="SignalP"/>
    </source>
</evidence>
<dbReference type="Pfam" id="PF13585">
    <property type="entry name" value="CHU_C"/>
    <property type="match status" value="1"/>
</dbReference>
<accession>A0A1I3CQ11</accession>
<dbReference type="InterPro" id="IPR026395">
    <property type="entry name" value="CshA_fibril"/>
</dbReference>
<feature type="domain" description="DUF7507" evidence="4">
    <location>
        <begin position="1632"/>
        <end position="1751"/>
    </location>
</feature>
<feature type="compositionally biased region" description="Polar residues" evidence="1">
    <location>
        <begin position="1573"/>
        <end position="1583"/>
    </location>
</feature>
<dbReference type="PANTHER" id="PTHR34819">
    <property type="entry name" value="LARGE CYSTEINE-RICH PERIPLASMIC PROTEIN OMCB"/>
    <property type="match status" value="1"/>
</dbReference>
<sequence length="2566" mass="265982">MTTINTFRVNSVWTSLLATLFLLVLSHTAAAQGCGFVAGMGCPGTDYSNFGWNSRAANASDIASIEYDNFIGGYHATMVRTNDGSFQVWGANMAANGTSNVLSPLEINSTNYPGLSGTVLKAALGDRQANSQRVVLTTEGLYIWGYSGSLISTSVVNSTDFQKLEIGSNPTGLPIGVAPTDVKMLFGTYQTLAIVTCDGHVWVISQHGANTGSGNTSASATVWHQVIDDADNPLSDIKAVRGTPQGLVALKYDGDYTLWTWGRNTFLGDNTPVAARTKATQMTLPSTETDEPIKMIGMSGLEDRAASYYVLYANGHLYALGDNYRRQLGDWSTTTRTGWVQPQYSNTPGDVMNDIRWISPQEHDELYATVNVLTNDATLYNWGSGSYGMLGQGSGTSYDPGVPNGIVAGDKIIAVESGGHTTMVVKMCEVKFGYVGHRVDGSMGDGTSGDTNETAFTFETAEVQICGAASVPTIDAVEIGGGTFYFGPNDRYCNGSSIVLLPSDTDEDGDFGGVFTIVAGSASATLTGAENNILTFTGTGNTSVTIRYTVTTAECGIEVTSERTFLTEDCGAELTLEKSAIFNDNGVGDNAGDNAAQPEETITYTFTLTNTGDYWIDNLEISDPLFQAPNPVVAITLDFSEAEQNGVLQPGEFATAIATYTVTQSDIDNGGVYNRATVTGDYIRADGDELQVTDESSDPDPLVPGDPGYDAIRPDHTYTGLPMNSVLALVKSGVFNDENEDTYGQPGETITYTFTVSNGGNVTVDGISVSDVLLEAPNPVVAVTAVADSYTGTGPYGGSLAPGESVEYTADYVLTQGDVDNGGVTNAAVVTGDDPEGDPVTDDSGTAADNDDGTETGLPMNPVLALVKSGVFNDENEDTYGQPGETITYTFTVSNGGNVTVDGISVSDVLLEAPNPVVVVTAVADSYTGTGPYGGSLAPGESVEYTADYVLTQGDVDNGGVTNAAVVTGDDPEGDPVTDDSGTAADNDDDTETGLPMNPVLALVKTFVVDNSSGTAGRVDAGDEITYTFEVTNTGNVTLTDVGLSEIAFSGTGDYELPADAVFVPAPGGSAAGTLLPGETATYTLTYILTQDDIDAGELTNSTLATGTPPAGADVTDVSDAATDADGSTITDPETTDSDEDGEDGNDPVVTDLPSVPSIDLVKTFVVDNSSGTAGRVDAGDEITYTFEVTNTGNVTLTDVGLSEIAFSGTGDYELPADAVFVPAPGGSAAGTLLPGETATYTLTYTLTQDDIDAGELTNSTLATGTPPVGADVTDESDTATGADGTAITGPETTDSDGDGEDGNDPTDTTLPSAPSIDLVKTFTVDNTSGTAGRVDVGDKVTFTFEVTNTGNVTLTDVGLSEIAFSGTGDYELPTDAVFGSASENSSEGTLVPGETATYTLTYILTQDDIDAGKLTNSTLATGTPPAGADVTDESDTGTDADGIAITDPLDTDSDGDGDNNNDPTETTLPATAGIDLVKAFVIDQSTGNTNRVDAGDQITYTFEVTNTGNVTLTGVALSELAFSGTGDYELPADAVFVSSTEGSDAGTLVPGEKATYTLTYTLTQDDIDAGELTNNSRATGTPPSGAADNVTDDSDTATGADGAAIGDPSDTDSDGDGDNGNDPTETALPASPGIDLVKTFTVDNTSGTSDRVDAGDKVTYTFNVTNTGNVTLTGVELTEITFSGTGDYELPADAAFGSASEGSTVGTLLPGETATYILTYTLTQEDIDAGTLNNSSRATGTSPASTKVTDESDTATGANGSAITDPGNEDSDGDGDNGNDPTDTELPHTPSLAVTKTITSEGPYDSTDDVITYDIVVTNTGNVTIDGIVLTDANAVIPTGEEKIGTLAPGASKTIPVTHDITLIDLNNGSVSNQAQVSGKAPNGDPVTDDSDDPGTGDPDDATVIDVTQAPELTVTKVITSEGPYDSTDDVITYDITVTNTGNVTVKDIVLTDGNAVIAEGEENIGTLEPTKSATVTVTHAITQDDLDNGSVSNKATATGIDPKGNTVTDDSDNPGTPDDPDDATDISVTQQPELIVTKTAREGEHALIGDVITYDITVTNAGNVSLTNIVITDANADAGSITPATITTLAPEESRNATATHTITQADIDAGYVYNIAQVTGEAPNGDEVSDESHDPDPLDPDAPTVGDCTDCTITPIEIRPAVALVAVATNTGSGRNGAFIVGDKIEYRFTVTNRGNTTLAGFVLNDTKLGLKDVVVDETLAPGESFVRMFRYTITQEDILAKQVVTSATVNAESPTGTATADVSGDEVTNDVPTLVPVAEGPESSNDEGETPQNTPVTVNVVDNDEEGSSELDPATVRLIDPETGEPSEAVTIPGEGTYTVGADGTITFTPIREFYGESTIQYVVRDVNGLEADPAAITVAVAQSQPAASDDTQQGSFNGPVQIQLVSNDQPDTAPLDPSTIEITSQPQHGTLEIGADGIVTYSPNQYYTGPDEFSYRVMDANGNWTNVATVQITVSGFNIPNIITPNGDGQNDRFVIVGLADYDNAEVLIFNRWGNEVYRSNSYKQDWDAQGISEGTYYYLITLRKDGKETVHKGWLVIKRK</sequence>
<dbReference type="Proteomes" id="UP000198670">
    <property type="component" value="Unassembled WGS sequence"/>
</dbReference>
<feature type="domain" description="DUF7507" evidence="4">
    <location>
        <begin position="998"/>
        <end position="1117"/>
    </location>
</feature>
<feature type="compositionally biased region" description="Low complexity" evidence="1">
    <location>
        <begin position="1111"/>
        <end position="1133"/>
    </location>
</feature>
<dbReference type="InterPro" id="IPR047589">
    <property type="entry name" value="DUF11_rpt"/>
</dbReference>
<feature type="domain" description="CshA" evidence="3">
    <location>
        <begin position="2285"/>
        <end position="2377"/>
    </location>
</feature>
<dbReference type="NCBIfam" id="TIGR01451">
    <property type="entry name" value="B_ant_repeat"/>
    <property type="match status" value="10"/>
</dbReference>
<feature type="compositionally biased region" description="Acidic residues" evidence="1">
    <location>
        <begin position="1768"/>
        <end position="1778"/>
    </location>
</feature>
<dbReference type="InterPro" id="IPR009091">
    <property type="entry name" value="RCC1/BLIP-II"/>
</dbReference>
<feature type="compositionally biased region" description="Polar residues" evidence="1">
    <location>
        <begin position="1732"/>
        <end position="1748"/>
    </location>
</feature>
<organism evidence="5 6">
    <name type="scientific">Parapedobacter indicus</name>
    <dbReference type="NCBI Taxonomy" id="1477437"/>
    <lineage>
        <taxon>Bacteria</taxon>
        <taxon>Pseudomonadati</taxon>
        <taxon>Bacteroidota</taxon>
        <taxon>Sphingobacteriia</taxon>
        <taxon>Sphingobacteriales</taxon>
        <taxon>Sphingobacteriaceae</taxon>
        <taxon>Parapedobacter</taxon>
    </lineage>
</organism>
<feature type="region of interest" description="Disordered" evidence="1">
    <location>
        <begin position="1100"/>
        <end position="1154"/>
    </location>
</feature>
<dbReference type="Pfam" id="PF24346">
    <property type="entry name" value="DUF7507"/>
    <property type="match status" value="12"/>
</dbReference>
<feature type="compositionally biased region" description="Low complexity" evidence="1">
    <location>
        <begin position="1597"/>
        <end position="1609"/>
    </location>
</feature>
<feature type="compositionally biased region" description="Low complexity" evidence="1">
    <location>
        <begin position="2294"/>
        <end position="2305"/>
    </location>
</feature>
<dbReference type="Pfam" id="PF17963">
    <property type="entry name" value="Big_9"/>
    <property type="match status" value="1"/>
</dbReference>
<evidence type="ECO:0000259" key="3">
    <source>
        <dbReference type="Pfam" id="PF19076"/>
    </source>
</evidence>
<keyword evidence="2" id="KW-0732">Signal</keyword>
<feature type="region of interest" description="Disordered" evidence="1">
    <location>
        <begin position="1417"/>
        <end position="1471"/>
    </location>
</feature>
<feature type="region of interest" description="Disordered" evidence="1">
    <location>
        <begin position="966"/>
        <end position="995"/>
    </location>
</feature>
<feature type="compositionally biased region" description="Acidic residues" evidence="1">
    <location>
        <begin position="1610"/>
        <end position="1620"/>
    </location>
</feature>
<feature type="domain" description="DUF7507" evidence="4">
    <location>
        <begin position="727"/>
        <end position="842"/>
    </location>
</feature>
<dbReference type="SUPFAM" id="SSF50985">
    <property type="entry name" value="RCC1/BLIP-II"/>
    <property type="match status" value="2"/>
</dbReference>
<dbReference type="NCBIfam" id="TIGR04131">
    <property type="entry name" value="Bac_Flav_CTERM"/>
    <property type="match status" value="1"/>
</dbReference>
<feature type="signal peptide" evidence="2">
    <location>
        <begin position="1"/>
        <end position="31"/>
    </location>
</feature>
<feature type="domain" description="DUF7507" evidence="4">
    <location>
        <begin position="2033"/>
        <end position="2133"/>
    </location>
</feature>
<proteinExistence type="predicted"/>
<dbReference type="RefSeq" id="WP_090622617.1">
    <property type="nucleotide sequence ID" value="NZ_FOQO01000001.1"/>
</dbReference>
<feature type="compositionally biased region" description="Polar residues" evidence="1">
    <location>
        <begin position="2251"/>
        <end position="2264"/>
    </location>
</feature>
<dbReference type="InterPro" id="IPR000408">
    <property type="entry name" value="Reg_chr_condens"/>
</dbReference>